<evidence type="ECO:0000313" key="2">
    <source>
        <dbReference type="EMBL" id="TJZ78399.1"/>
    </source>
</evidence>
<dbReference type="RefSeq" id="WP_136909439.1">
    <property type="nucleotide sequence ID" value="NZ_SUMD01000004.1"/>
</dbReference>
<comment type="caution">
    <text evidence="2">The sequence shown here is derived from an EMBL/GenBank/DDBJ whole genome shotgun (WGS) entry which is preliminary data.</text>
</comment>
<keyword evidence="3" id="KW-1185">Reference proteome</keyword>
<keyword evidence="1" id="KW-0732">Signal</keyword>
<dbReference type="EMBL" id="SUMD01000004">
    <property type="protein sequence ID" value="TJZ78399.1"/>
    <property type="molecule type" value="Genomic_DNA"/>
</dbReference>
<protein>
    <recommendedName>
        <fullName evidence="4">Ricin B lectin domain-containing protein</fullName>
    </recommendedName>
</protein>
<evidence type="ECO:0008006" key="4">
    <source>
        <dbReference type="Google" id="ProtNLM"/>
    </source>
</evidence>
<feature type="chain" id="PRO_5046839353" description="Ricin B lectin domain-containing protein" evidence="1">
    <location>
        <begin position="24"/>
        <end position="94"/>
    </location>
</feature>
<evidence type="ECO:0000313" key="3">
    <source>
        <dbReference type="Proteomes" id="UP000305109"/>
    </source>
</evidence>
<reference evidence="2 3" key="1">
    <citation type="submission" date="2019-04" db="EMBL/GenBank/DDBJ databases">
        <title>Rhodococcus oryzae sp. nov., a novel actinomycete isolated from rhizosphere soil of rice (Oryza sativa L.).</title>
        <authorList>
            <person name="Li C."/>
        </authorList>
    </citation>
    <scope>NUCLEOTIDE SEQUENCE [LARGE SCALE GENOMIC DNA]</scope>
    <source>
        <strain evidence="2 3">NEAU-CX67</strain>
    </source>
</reference>
<dbReference type="Proteomes" id="UP000305109">
    <property type="component" value="Unassembled WGS sequence"/>
</dbReference>
<sequence length="94" mass="10058">MRKKQTRRTATILGLLAAPIVLGATIGTATAGAQPWEFGPLYRSEFSGDSGQHMCSKAALIEQTSRAIVIVPCTQDPATGNWYRIVFNPLGHGS</sequence>
<organism evidence="2 3">
    <name type="scientific">Rhodococcus oryzae</name>
    <dbReference type="NCBI Taxonomy" id="2571143"/>
    <lineage>
        <taxon>Bacteria</taxon>
        <taxon>Bacillati</taxon>
        <taxon>Actinomycetota</taxon>
        <taxon>Actinomycetes</taxon>
        <taxon>Mycobacteriales</taxon>
        <taxon>Nocardiaceae</taxon>
        <taxon>Rhodococcus</taxon>
    </lineage>
</organism>
<accession>A0ABY2RNG5</accession>
<name>A0ABY2RNG5_9NOCA</name>
<feature type="signal peptide" evidence="1">
    <location>
        <begin position="1"/>
        <end position="23"/>
    </location>
</feature>
<gene>
    <name evidence="2" type="ORF">FCG67_10135</name>
</gene>
<evidence type="ECO:0000256" key="1">
    <source>
        <dbReference type="SAM" id="SignalP"/>
    </source>
</evidence>
<proteinExistence type="predicted"/>